<evidence type="ECO:0000313" key="2">
    <source>
        <dbReference type="Proteomes" id="UP000613452"/>
    </source>
</evidence>
<dbReference type="EMBL" id="JAEFBZ010000007">
    <property type="protein sequence ID" value="MBK1611720.1"/>
    <property type="molecule type" value="Genomic_DNA"/>
</dbReference>
<evidence type="ECO:0008006" key="3">
    <source>
        <dbReference type="Google" id="ProtNLM"/>
    </source>
</evidence>
<dbReference type="SUPFAM" id="SSF101386">
    <property type="entry name" value="all-alpha NTP pyrophosphatases"/>
    <property type="match status" value="1"/>
</dbReference>
<reference evidence="1 2" key="1">
    <citation type="submission" date="2020-12" db="EMBL/GenBank/DDBJ databases">
        <title>Genome assembly for a thermostable protease producing Bacillus cereus MAKP1 strain isolated from chicken gut.</title>
        <authorList>
            <person name="Malaviya A."/>
        </authorList>
    </citation>
    <scope>NUCLEOTIDE SEQUENCE [LARGE SCALE GENOMIC DNA]</scope>
    <source>
        <strain evidence="1 2">MAKP1</strain>
    </source>
</reference>
<organism evidence="1 2">
    <name type="scientific">Bacillus cereus</name>
    <dbReference type="NCBI Taxonomy" id="1396"/>
    <lineage>
        <taxon>Bacteria</taxon>
        <taxon>Bacillati</taxon>
        <taxon>Bacillota</taxon>
        <taxon>Bacilli</taxon>
        <taxon>Bacillales</taxon>
        <taxon>Bacillaceae</taxon>
        <taxon>Bacillus</taxon>
        <taxon>Bacillus cereus group</taxon>
    </lineage>
</organism>
<name>A0ABD4LLV5_BACCE</name>
<protein>
    <recommendedName>
        <fullName evidence="3">Nucleotide pyrophosphohydrolase</fullName>
    </recommendedName>
</protein>
<dbReference type="Proteomes" id="UP000613452">
    <property type="component" value="Unassembled WGS sequence"/>
</dbReference>
<sequence length="86" mass="10283">MRNEVVEFANVMEEKLKANEHRGGWDDCSIDFLTYRLREEQAELFNALRLYHMFPSDDTRKRVEDECADMANFAMMIRDKVMKDSK</sequence>
<comment type="caution">
    <text evidence="1">The sequence shown here is derived from an EMBL/GenBank/DDBJ whole genome shotgun (WGS) entry which is preliminary data.</text>
</comment>
<proteinExistence type="predicted"/>
<dbReference type="RefSeq" id="WP_200152560.1">
    <property type="nucleotide sequence ID" value="NZ_JAEFBZ010000007.1"/>
</dbReference>
<gene>
    <name evidence="1" type="ORF">JCR31_28165</name>
</gene>
<evidence type="ECO:0000313" key="1">
    <source>
        <dbReference type="EMBL" id="MBK1611720.1"/>
    </source>
</evidence>
<dbReference type="AlphaFoldDB" id="A0ABD4LLV5"/>
<accession>A0ABD4LLV5</accession>